<keyword evidence="3" id="KW-1185">Reference proteome</keyword>
<sequence length="104" mass="11586">MLSYIRRAQRRRMYERANSADHGSCAGEPESPSSPSSSENGPKSEGFHFYSSVKKQHSLPEAGAKNPLQTRRTRLHEKQEKLRDPKTVEANKDSLSEGTAKGSL</sequence>
<accession>A0AAU9XGL0</accession>
<dbReference type="AlphaFoldDB" id="A0AAU9XGL0"/>
<feature type="compositionally biased region" description="Low complexity" evidence="1">
    <location>
        <begin position="23"/>
        <end position="44"/>
    </location>
</feature>
<comment type="caution">
    <text evidence="2">The sequence shown here is derived from an EMBL/GenBank/DDBJ whole genome shotgun (WGS) entry which is preliminary data.</text>
</comment>
<proteinExistence type="predicted"/>
<name>A0AAU9XGL0_9CNID</name>
<dbReference type="EMBL" id="CALNXJ010000041">
    <property type="protein sequence ID" value="CAH3146178.1"/>
    <property type="molecule type" value="Genomic_DNA"/>
</dbReference>
<evidence type="ECO:0000256" key="1">
    <source>
        <dbReference type="SAM" id="MobiDB-lite"/>
    </source>
</evidence>
<feature type="region of interest" description="Disordered" evidence="1">
    <location>
        <begin position="1"/>
        <end position="104"/>
    </location>
</feature>
<gene>
    <name evidence="2" type="ORF">PMEA_00022866</name>
</gene>
<dbReference type="Proteomes" id="UP001159428">
    <property type="component" value="Unassembled WGS sequence"/>
</dbReference>
<protein>
    <submittedName>
        <fullName evidence="2">Uncharacterized protein</fullName>
    </submittedName>
</protein>
<feature type="compositionally biased region" description="Basic and acidic residues" evidence="1">
    <location>
        <begin position="76"/>
        <end position="95"/>
    </location>
</feature>
<organism evidence="2 3">
    <name type="scientific">Pocillopora meandrina</name>
    <dbReference type="NCBI Taxonomy" id="46732"/>
    <lineage>
        <taxon>Eukaryota</taxon>
        <taxon>Metazoa</taxon>
        <taxon>Cnidaria</taxon>
        <taxon>Anthozoa</taxon>
        <taxon>Hexacorallia</taxon>
        <taxon>Scleractinia</taxon>
        <taxon>Astrocoeniina</taxon>
        <taxon>Pocilloporidae</taxon>
        <taxon>Pocillopora</taxon>
    </lineage>
</organism>
<reference evidence="2 3" key="1">
    <citation type="submission" date="2022-05" db="EMBL/GenBank/DDBJ databases">
        <authorList>
            <consortium name="Genoscope - CEA"/>
            <person name="William W."/>
        </authorList>
    </citation>
    <scope>NUCLEOTIDE SEQUENCE [LARGE SCALE GENOMIC DNA]</scope>
</reference>
<evidence type="ECO:0000313" key="2">
    <source>
        <dbReference type="EMBL" id="CAH3146178.1"/>
    </source>
</evidence>
<evidence type="ECO:0000313" key="3">
    <source>
        <dbReference type="Proteomes" id="UP001159428"/>
    </source>
</evidence>